<gene>
    <name evidence="1" type="ORF">ELUMI_v1c02480</name>
</gene>
<proteinExistence type="predicted"/>
<dbReference type="KEGG" id="elj:ELUMI_v1c02480"/>
<dbReference type="RefSeq" id="WP_025734484.1">
    <property type="nucleotide sequence ID" value="NZ_CP024963.1"/>
</dbReference>
<accession>A0A2K8NWH6</accession>
<keyword evidence="2" id="KW-1185">Reference proteome</keyword>
<reference evidence="1 2" key="1">
    <citation type="submission" date="2017-11" db="EMBL/GenBank/DDBJ databases">
        <title>Genome sequence of Entomoplasma luminosum PIMN-1 (ATCC 49195).</title>
        <authorList>
            <person name="Lo W.-S."/>
            <person name="Gasparich G.E."/>
            <person name="Kuo C.-H."/>
        </authorList>
    </citation>
    <scope>NUCLEOTIDE SEQUENCE [LARGE SCALE GENOMIC DNA]</scope>
    <source>
        <strain evidence="1 2">PIMN-1</strain>
    </source>
</reference>
<organism evidence="1 2">
    <name type="scientific">Williamsoniiplasma luminosum</name>
    <dbReference type="NCBI Taxonomy" id="214888"/>
    <lineage>
        <taxon>Bacteria</taxon>
        <taxon>Bacillati</taxon>
        <taxon>Mycoplasmatota</taxon>
        <taxon>Mollicutes</taxon>
        <taxon>Entomoplasmatales</taxon>
        <taxon>Williamsoniiplasma</taxon>
    </lineage>
</organism>
<name>A0A2K8NWH6_9MOLU</name>
<dbReference type="EMBL" id="CP024963">
    <property type="protein sequence ID" value="ATZ16973.1"/>
    <property type="molecule type" value="Genomic_DNA"/>
</dbReference>
<protein>
    <submittedName>
        <fullName evidence="1">Uncharacterized protein</fullName>
    </submittedName>
</protein>
<dbReference type="Proteomes" id="UP000232063">
    <property type="component" value="Chromosome"/>
</dbReference>
<evidence type="ECO:0000313" key="1">
    <source>
        <dbReference type="EMBL" id="ATZ16973.1"/>
    </source>
</evidence>
<sequence>MAINIHDINNAVVYDEKTFKYLLKNPKQLENHHLKIIEPFLAEEVIEIPTISGLLNEVYPFIEKRNPDLIETLIQRTQEINKLVSLAINNKKGFELTFTPIDDKDKFINNLAKSIIYDINKLIYKFNISHIWANKTFINLDINQIFMGTIPIIATNKKEWFLINYKTSRSGYNQKYAAELTLQKLLFESNTKFKIAKTILLNPRAERAMIETQTISNYEKIKLEKLMYNLN</sequence>
<evidence type="ECO:0000313" key="2">
    <source>
        <dbReference type="Proteomes" id="UP000232063"/>
    </source>
</evidence>
<dbReference type="OrthoDB" id="388798at2"/>
<dbReference type="AlphaFoldDB" id="A0A2K8NWH6"/>